<dbReference type="RefSeq" id="WP_120271230.1">
    <property type="nucleotide sequence ID" value="NZ_RAPN01000001.1"/>
</dbReference>
<dbReference type="PANTHER" id="PTHR37694">
    <property type="entry name" value="SLR8022 PROTEIN"/>
    <property type="match status" value="1"/>
</dbReference>
<dbReference type="SUPFAM" id="SSF51182">
    <property type="entry name" value="RmlC-like cupins"/>
    <property type="match status" value="1"/>
</dbReference>
<dbReference type="Proteomes" id="UP000283387">
    <property type="component" value="Unassembled WGS sequence"/>
</dbReference>
<dbReference type="InterPro" id="IPR014710">
    <property type="entry name" value="RmlC-like_jellyroll"/>
</dbReference>
<feature type="domain" description="Cupin type-2" evidence="1">
    <location>
        <begin position="33"/>
        <end position="100"/>
    </location>
</feature>
<dbReference type="GO" id="GO:0016853">
    <property type="term" value="F:isomerase activity"/>
    <property type="evidence" value="ECO:0007669"/>
    <property type="project" value="UniProtKB-KW"/>
</dbReference>
<protein>
    <submittedName>
        <fullName evidence="2">Mannose-6-phosphate isomerase-like protein (Cupin superfamily)</fullName>
    </submittedName>
</protein>
<dbReference type="OrthoDB" id="9806121at2"/>
<dbReference type="InterPro" id="IPR011051">
    <property type="entry name" value="RmlC_Cupin_sf"/>
</dbReference>
<keyword evidence="3" id="KW-1185">Reference proteome</keyword>
<dbReference type="PANTHER" id="PTHR37694:SF1">
    <property type="entry name" value="SLR8022 PROTEIN"/>
    <property type="match status" value="1"/>
</dbReference>
<keyword evidence="2" id="KW-0413">Isomerase</keyword>
<gene>
    <name evidence="2" type="ORF">BC643_0113</name>
</gene>
<dbReference type="CDD" id="cd06984">
    <property type="entry name" value="cupin_Moth_1897"/>
    <property type="match status" value="1"/>
</dbReference>
<proteinExistence type="predicted"/>
<evidence type="ECO:0000313" key="2">
    <source>
        <dbReference type="EMBL" id="RKD89780.1"/>
    </source>
</evidence>
<dbReference type="EMBL" id="RAPN01000001">
    <property type="protein sequence ID" value="RKD89780.1"/>
    <property type="molecule type" value="Genomic_DNA"/>
</dbReference>
<dbReference type="InterPro" id="IPR013096">
    <property type="entry name" value="Cupin_2"/>
</dbReference>
<reference evidence="2 3" key="1">
    <citation type="submission" date="2018-09" db="EMBL/GenBank/DDBJ databases">
        <title>Genomic Encyclopedia of Archaeal and Bacterial Type Strains, Phase II (KMG-II): from individual species to whole genera.</title>
        <authorList>
            <person name="Goeker M."/>
        </authorList>
    </citation>
    <scope>NUCLEOTIDE SEQUENCE [LARGE SCALE GENOMIC DNA]</scope>
    <source>
        <strain evidence="2 3">DSM 27148</strain>
    </source>
</reference>
<dbReference type="Pfam" id="PF07883">
    <property type="entry name" value="Cupin_2"/>
    <property type="match status" value="1"/>
</dbReference>
<dbReference type="Gene3D" id="2.60.120.10">
    <property type="entry name" value="Jelly Rolls"/>
    <property type="match status" value="1"/>
</dbReference>
<sequence length="112" mass="12804">MKIVKVSETEIKQTPHKIDARELYNHDNAQVVHIMLKPGESLKPHKTPVDVFFYVLEGSPDIFIGDEKQTVPQDNLVESPKNITHYFANNTENNVRVLVVKAPKPMEQTKLL</sequence>
<name>A0A419W3A2_9BACT</name>
<dbReference type="AlphaFoldDB" id="A0A419W3A2"/>
<accession>A0A419W3A2</accession>
<comment type="caution">
    <text evidence="2">The sequence shown here is derived from an EMBL/GenBank/DDBJ whole genome shotgun (WGS) entry which is preliminary data.</text>
</comment>
<organism evidence="2 3">
    <name type="scientific">Mangrovibacterium diazotrophicum</name>
    <dbReference type="NCBI Taxonomy" id="1261403"/>
    <lineage>
        <taxon>Bacteria</taxon>
        <taxon>Pseudomonadati</taxon>
        <taxon>Bacteroidota</taxon>
        <taxon>Bacteroidia</taxon>
        <taxon>Marinilabiliales</taxon>
        <taxon>Prolixibacteraceae</taxon>
        <taxon>Mangrovibacterium</taxon>
    </lineage>
</organism>
<evidence type="ECO:0000313" key="3">
    <source>
        <dbReference type="Proteomes" id="UP000283387"/>
    </source>
</evidence>
<evidence type="ECO:0000259" key="1">
    <source>
        <dbReference type="Pfam" id="PF07883"/>
    </source>
</evidence>